<dbReference type="GO" id="GO:0005524">
    <property type="term" value="F:ATP binding"/>
    <property type="evidence" value="ECO:0007669"/>
    <property type="project" value="UniProtKB-KW"/>
</dbReference>
<keyword evidence="8" id="KW-0067">ATP-binding</keyword>
<dbReference type="InterPro" id="IPR027417">
    <property type="entry name" value="P-loop_NTPase"/>
</dbReference>
<evidence type="ECO:0000256" key="8">
    <source>
        <dbReference type="ARBA" id="ARBA00022840"/>
    </source>
</evidence>
<evidence type="ECO:0000256" key="5">
    <source>
        <dbReference type="ARBA" id="ARBA00022694"/>
    </source>
</evidence>
<keyword evidence="7" id="KW-0547">Nucleotide-binding</keyword>
<dbReference type="GO" id="GO:0002949">
    <property type="term" value="P:tRNA threonylcarbamoyladenosine modification"/>
    <property type="evidence" value="ECO:0007669"/>
    <property type="project" value="InterPro"/>
</dbReference>
<evidence type="ECO:0000256" key="7">
    <source>
        <dbReference type="ARBA" id="ARBA00022741"/>
    </source>
</evidence>
<comment type="subcellular location">
    <subcellularLocation>
        <location evidence="1">Cytoplasm</location>
    </subcellularLocation>
</comment>
<keyword evidence="9" id="KW-0460">Magnesium</keyword>
<evidence type="ECO:0000313" key="12">
    <source>
        <dbReference type="Proteomes" id="UP000653156"/>
    </source>
</evidence>
<protein>
    <recommendedName>
        <fullName evidence="3">tRNA threonylcarbamoyladenosine biosynthesis protein TsaE</fullName>
    </recommendedName>
    <alternativeName>
        <fullName evidence="10">t(6)A37 threonylcarbamoyladenosine biosynthesis protein TsaE</fullName>
    </alternativeName>
</protein>
<dbReference type="InterPro" id="IPR003442">
    <property type="entry name" value="T6A_TsaE"/>
</dbReference>
<dbReference type="KEGG" id="ptes:JQU52_05345"/>
<dbReference type="RefSeq" id="WP_230340099.1">
    <property type="nucleotide sequence ID" value="NZ_CP069798.1"/>
</dbReference>
<keyword evidence="12" id="KW-1185">Reference proteome</keyword>
<dbReference type="AlphaFoldDB" id="A0A892ZPR2"/>
<dbReference type="Pfam" id="PF02367">
    <property type="entry name" value="TsaE"/>
    <property type="match status" value="1"/>
</dbReference>
<dbReference type="Proteomes" id="UP000653156">
    <property type="component" value="Chromosome"/>
</dbReference>
<dbReference type="GO" id="GO:0046872">
    <property type="term" value="F:metal ion binding"/>
    <property type="evidence" value="ECO:0007669"/>
    <property type="project" value="UniProtKB-KW"/>
</dbReference>
<dbReference type="EMBL" id="CP069798">
    <property type="protein sequence ID" value="QRQ82809.1"/>
    <property type="molecule type" value="Genomic_DNA"/>
</dbReference>
<evidence type="ECO:0000256" key="6">
    <source>
        <dbReference type="ARBA" id="ARBA00022723"/>
    </source>
</evidence>
<evidence type="ECO:0000256" key="3">
    <source>
        <dbReference type="ARBA" id="ARBA00019010"/>
    </source>
</evidence>
<evidence type="ECO:0000256" key="10">
    <source>
        <dbReference type="ARBA" id="ARBA00032441"/>
    </source>
</evidence>
<reference evidence="11" key="1">
    <citation type="submission" date="2021-02" db="EMBL/GenBank/DDBJ databases">
        <title>Neisseriaceae sp. 26B isolated from the cloaca of a Common Toad-headed Turtle (Mesoclemmys nasuta).</title>
        <authorList>
            <person name="Spergser J."/>
            <person name="Busse H.-J."/>
        </authorList>
    </citation>
    <scope>NUCLEOTIDE SEQUENCE</scope>
    <source>
        <strain evidence="11">26B</strain>
    </source>
</reference>
<dbReference type="NCBIfam" id="TIGR00150">
    <property type="entry name" value="T6A_YjeE"/>
    <property type="match status" value="1"/>
</dbReference>
<dbReference type="SUPFAM" id="SSF52540">
    <property type="entry name" value="P-loop containing nucleoside triphosphate hydrolases"/>
    <property type="match status" value="1"/>
</dbReference>
<evidence type="ECO:0000256" key="2">
    <source>
        <dbReference type="ARBA" id="ARBA00007599"/>
    </source>
</evidence>
<accession>A0A892ZPR2</accession>
<evidence type="ECO:0000313" key="11">
    <source>
        <dbReference type="EMBL" id="QRQ82809.1"/>
    </source>
</evidence>
<keyword evidence="6" id="KW-0479">Metal-binding</keyword>
<keyword evidence="5" id="KW-0819">tRNA processing</keyword>
<gene>
    <name evidence="11" type="primary">tsaE</name>
    <name evidence="11" type="ORF">JQU52_05345</name>
</gene>
<dbReference type="GO" id="GO:0005737">
    <property type="term" value="C:cytoplasm"/>
    <property type="evidence" value="ECO:0007669"/>
    <property type="project" value="UniProtKB-SubCell"/>
</dbReference>
<evidence type="ECO:0000256" key="1">
    <source>
        <dbReference type="ARBA" id="ARBA00004496"/>
    </source>
</evidence>
<dbReference type="PANTHER" id="PTHR33540:SF2">
    <property type="entry name" value="TRNA THREONYLCARBAMOYLADENOSINE BIOSYNTHESIS PROTEIN TSAE"/>
    <property type="match status" value="1"/>
</dbReference>
<dbReference type="CDD" id="cd02019">
    <property type="entry name" value="NK"/>
    <property type="match status" value="1"/>
</dbReference>
<name>A0A892ZPR2_9NEIS</name>
<keyword evidence="4" id="KW-0963">Cytoplasm</keyword>
<dbReference type="Gene3D" id="3.40.50.300">
    <property type="entry name" value="P-loop containing nucleotide triphosphate hydrolases"/>
    <property type="match status" value="1"/>
</dbReference>
<evidence type="ECO:0000256" key="9">
    <source>
        <dbReference type="ARBA" id="ARBA00022842"/>
    </source>
</evidence>
<proteinExistence type="inferred from homology"/>
<evidence type="ECO:0000256" key="4">
    <source>
        <dbReference type="ARBA" id="ARBA00022490"/>
    </source>
</evidence>
<dbReference type="PANTHER" id="PTHR33540">
    <property type="entry name" value="TRNA THREONYLCARBAMOYLADENOSINE BIOSYNTHESIS PROTEIN TSAE"/>
    <property type="match status" value="1"/>
</dbReference>
<comment type="similarity">
    <text evidence="2">Belongs to the TsaE family.</text>
</comment>
<sequence length="163" mass="17654">MAVVAQYDCFLADEAATLNLGQALAAHLAAPLVVWLEGDLGAGKTTLVRGLLRGLGHHGAVKSPTYALVESYRPPNNSMEINHFDLYRFTHPDEWVDAGLDELFHPEAVCLIEWPQQGGSHVPAADLRLALSHAEPGRQLTLSAHSAHAAACLHPLDLSIWQK</sequence>
<organism evidence="11 12">
    <name type="scientific">Paralysiella testudinis</name>
    <dbReference type="NCBI Taxonomy" id="2809020"/>
    <lineage>
        <taxon>Bacteria</taxon>
        <taxon>Pseudomonadati</taxon>
        <taxon>Pseudomonadota</taxon>
        <taxon>Betaproteobacteria</taxon>
        <taxon>Neisseriales</taxon>
        <taxon>Neisseriaceae</taxon>
        <taxon>Paralysiella</taxon>
    </lineage>
</organism>